<dbReference type="AlphaFoldDB" id="X1I672"/>
<proteinExistence type="predicted"/>
<organism evidence="1">
    <name type="scientific">marine sediment metagenome</name>
    <dbReference type="NCBI Taxonomy" id="412755"/>
    <lineage>
        <taxon>unclassified sequences</taxon>
        <taxon>metagenomes</taxon>
        <taxon>ecological metagenomes</taxon>
    </lineage>
</organism>
<protein>
    <submittedName>
        <fullName evidence="1">Uncharacterized protein</fullName>
    </submittedName>
</protein>
<dbReference type="EMBL" id="BARU01016826">
    <property type="protein sequence ID" value="GAH53043.1"/>
    <property type="molecule type" value="Genomic_DNA"/>
</dbReference>
<feature type="non-terminal residue" evidence="1">
    <location>
        <position position="31"/>
    </location>
</feature>
<gene>
    <name evidence="1" type="ORF">S03H2_27944</name>
</gene>
<evidence type="ECO:0000313" key="1">
    <source>
        <dbReference type="EMBL" id="GAH53043.1"/>
    </source>
</evidence>
<sequence>MFLLGKISQSLILDLEEKVDISVYLKWEPVK</sequence>
<accession>X1I672</accession>
<comment type="caution">
    <text evidence="1">The sequence shown here is derived from an EMBL/GenBank/DDBJ whole genome shotgun (WGS) entry which is preliminary data.</text>
</comment>
<reference evidence="1" key="1">
    <citation type="journal article" date="2014" name="Front. Microbiol.">
        <title>High frequency of phylogenetically diverse reductive dehalogenase-homologous genes in deep subseafloor sedimentary metagenomes.</title>
        <authorList>
            <person name="Kawai M."/>
            <person name="Futagami T."/>
            <person name="Toyoda A."/>
            <person name="Takaki Y."/>
            <person name="Nishi S."/>
            <person name="Hori S."/>
            <person name="Arai W."/>
            <person name="Tsubouchi T."/>
            <person name="Morono Y."/>
            <person name="Uchiyama I."/>
            <person name="Ito T."/>
            <person name="Fujiyama A."/>
            <person name="Inagaki F."/>
            <person name="Takami H."/>
        </authorList>
    </citation>
    <scope>NUCLEOTIDE SEQUENCE</scope>
    <source>
        <strain evidence="1">Expedition CK06-06</strain>
    </source>
</reference>
<name>X1I672_9ZZZZ</name>